<sequence>MLEKLIHQKQDKLPKDSKVPKKNANFNEYLKEVDRKIELLEITLNQNTQNPAINKRDSLRISDDDICLLNEESSLLSTLNNLQSPLDGHQEFDFDKYFRQYGGSANTDSIRNIDAFDKQLQLNQPIQKENMLAQQNVHNQSRGLIPASNNHIIYSNQNGNNQSQVQTIPININKTESPRTTGNFNYNKQFIEVGDISEIAEAMEEEEDNESQYIDKKRQIIKSRLISGDCSVIQNSDIQSHLSSVILQHASNYQGLEEEEDERKERKTSLTISQQNRCQQDSSLYRRNSLKEDFILFIENEEDIKIIDIKQTQYQSHFPGIQNAQQSQSGISASEIDLASSNQSQYYSNQERMQKYSPQYGNKPEAKQIQQTKQQQIVDIKFKIIPTSRQKPALNQPRLHLKQSQQKFQMDLQQKSQKILQKLESFTKQQQDLNQIANLKKGDNLNSRNKGQKSVLQPSSTSYNLLNAKPTSIVAKHSQSQIKITLKHPTQSVIQQQTTSSLISVNQTKLDLGRKRSPNTRISDNFHQKRQLGSNNKCQTSRNNIDNLAISLKQQDASQQFEQFYDQETSSILKNYVTQDNRSITRFDQQEYNMSLLYKQTGNILQRSSRSPQPFQRGEISKTDYFSQSKKSLTNLQNQKQQQNATSQPIVENQRKPRKAKVNFIRRNLTQRNIIGRIVKDRSPAPPSRNKLLEDKSFQNLRRMSKGFLSERPTSDDETDRGDISNTREIQRTMIYTTDAASEFDLKKRLSHCNIANGTSFDGESNSSLVQLKSLDLINDFVNKMGNNMASQKCELKNDLLTKSRCDQEFERVLQDLELNKKEKPQSKHQLYKILSQTPHPHLYPMKVAGTKKYSQQISPNMSTSIPFGRGDLSTTNYNSQSITQSRIGGTNAGGPTPVSPAKHNISHSKLKTIYSQHRSSPSMKTLMSLKSMNTTHKRADSLINKNTSYLQLQVGVKNQNLNGELSYKQDFHKNIFFPLIVNKNIIAAESDETQSVETSKLQMQNGDASLFQNHPYYQDFEHKMHDYLQLNKIDKAINILDEDLNDDPQKQIIEAFKNSTLFQDLIRKNNGIVEDNGQVYNLRNNEEMVRYVNREIENKEKTYDAQDTQQLVYNRRQIKYLFSSLIEKNYEQQMKPDYEKQFQNDLFKTTAQNDYENQQSLIKKSKKLDLFDPLKVLDYYQQSKNHKIAQAQEDEIKNKIIEFARGLEMDKNKDYEKLRQKFHLTYNFSHKDQLEGEDPNSIKKQLARFLSEQKLKVDLVDHSEEVGRGVFFDENNKMIDYDQYIQKDKTTLGSNRNVDQYYLNNDNYKDDVPFDLYNMVSLAKRIDFKTKLDLNLADITKDIIKSQFDEKNELNTIQDLARKHLPKEIIEEDGQFYIQSITDLEQNKSAKKNEAGQSKLELEQNAMKKSSSSRNFIENIKNNSQQQSDDLSQQQMPRSKYNKWYINANHRFQKEINLNKQPGIKVFDAQKFKNSSELKKSGFIPYFKFGKYTQYDIQQDHELKDAMAKYQNIQKHLKDNEIALVYKNYLSEKKGGDKFLPNYLKKLKPITPKNKNNKKDDFFS</sequence>
<dbReference type="InParanoid" id="A0A078A9U3"/>
<proteinExistence type="predicted"/>
<feature type="region of interest" description="Disordered" evidence="1">
    <location>
        <begin position="1"/>
        <end position="20"/>
    </location>
</feature>
<evidence type="ECO:0000256" key="1">
    <source>
        <dbReference type="SAM" id="MobiDB-lite"/>
    </source>
</evidence>
<protein>
    <submittedName>
        <fullName evidence="2">Uncharacterized protein</fullName>
    </submittedName>
</protein>
<gene>
    <name evidence="2" type="primary">Contig13123.g13995</name>
    <name evidence="2" type="ORF">STYLEM_7934</name>
</gene>
<evidence type="ECO:0000313" key="2">
    <source>
        <dbReference type="EMBL" id="CDW78949.1"/>
    </source>
</evidence>
<feature type="compositionally biased region" description="Polar residues" evidence="1">
    <location>
        <begin position="269"/>
        <end position="278"/>
    </location>
</feature>
<evidence type="ECO:0000313" key="3">
    <source>
        <dbReference type="Proteomes" id="UP000039865"/>
    </source>
</evidence>
<reference evidence="2 3" key="1">
    <citation type="submission" date="2014-06" db="EMBL/GenBank/DDBJ databases">
        <authorList>
            <person name="Swart Estienne"/>
        </authorList>
    </citation>
    <scope>NUCLEOTIDE SEQUENCE [LARGE SCALE GENOMIC DNA]</scope>
    <source>
        <strain evidence="2 3">130c</strain>
    </source>
</reference>
<feature type="region of interest" description="Disordered" evidence="1">
    <location>
        <begin position="344"/>
        <end position="370"/>
    </location>
</feature>
<feature type="region of interest" description="Disordered" evidence="1">
    <location>
        <begin position="514"/>
        <end position="540"/>
    </location>
</feature>
<name>A0A078A9U3_STYLE</name>
<feature type="compositionally biased region" description="Low complexity" evidence="1">
    <location>
        <begin position="630"/>
        <end position="648"/>
    </location>
</feature>
<dbReference type="EMBL" id="CCKQ01007560">
    <property type="protein sequence ID" value="CDW78949.1"/>
    <property type="molecule type" value="Genomic_DNA"/>
</dbReference>
<feature type="compositionally biased region" description="Basic and acidic residues" evidence="1">
    <location>
        <begin position="1"/>
        <end position="19"/>
    </location>
</feature>
<feature type="region of interest" description="Disordered" evidence="1">
    <location>
        <begin position="705"/>
        <end position="724"/>
    </location>
</feature>
<organism evidence="2 3">
    <name type="scientific">Stylonychia lemnae</name>
    <name type="common">Ciliate</name>
    <dbReference type="NCBI Taxonomy" id="5949"/>
    <lineage>
        <taxon>Eukaryota</taxon>
        <taxon>Sar</taxon>
        <taxon>Alveolata</taxon>
        <taxon>Ciliophora</taxon>
        <taxon>Intramacronucleata</taxon>
        <taxon>Spirotrichea</taxon>
        <taxon>Stichotrichia</taxon>
        <taxon>Sporadotrichida</taxon>
        <taxon>Oxytrichidae</taxon>
        <taxon>Stylonychinae</taxon>
        <taxon>Stylonychia</taxon>
    </lineage>
</organism>
<keyword evidence="3" id="KW-1185">Reference proteome</keyword>
<feature type="region of interest" description="Disordered" evidence="1">
    <location>
        <begin position="254"/>
        <end position="278"/>
    </location>
</feature>
<feature type="compositionally biased region" description="Polar residues" evidence="1">
    <location>
        <begin position="519"/>
        <end position="540"/>
    </location>
</feature>
<accession>A0A078A9U3</accession>
<feature type="region of interest" description="Disordered" evidence="1">
    <location>
        <begin position="627"/>
        <end position="659"/>
    </location>
</feature>
<feature type="region of interest" description="Disordered" evidence="1">
    <location>
        <begin position="885"/>
        <end position="904"/>
    </location>
</feature>
<dbReference type="Proteomes" id="UP000039865">
    <property type="component" value="Unassembled WGS sequence"/>
</dbReference>